<gene>
    <name evidence="4" type="ORF">NCTC12965_05382</name>
</gene>
<organism evidence="4">
    <name type="scientific">Serratia fonticola</name>
    <dbReference type="NCBI Taxonomy" id="47917"/>
    <lineage>
        <taxon>Bacteria</taxon>
        <taxon>Pseudomonadati</taxon>
        <taxon>Pseudomonadota</taxon>
        <taxon>Gammaproteobacteria</taxon>
        <taxon>Enterobacterales</taxon>
        <taxon>Yersiniaceae</taxon>
        <taxon>Serratia</taxon>
    </lineage>
</organism>
<keyword evidence="3" id="KW-0998">Cell outer membrane</keyword>
<keyword evidence="4" id="KW-0675">Receptor</keyword>
<dbReference type="AlphaFoldDB" id="A0A4U9VHI3"/>
<reference evidence="4" key="1">
    <citation type="submission" date="2019-05" db="EMBL/GenBank/DDBJ databases">
        <authorList>
            <consortium name="Pathogen Informatics"/>
        </authorList>
    </citation>
    <scope>NUCLEOTIDE SEQUENCE [LARGE SCALE GENOMIC DNA]</scope>
    <source>
        <strain evidence="4">NCTC12965</strain>
    </source>
</reference>
<name>A0A4U9VHI3_SERFO</name>
<protein>
    <submittedName>
        <fullName evidence="4">Outer membrane receptor for monomeric catechols</fullName>
    </submittedName>
</protein>
<sequence>MGAKYNLMPGLELSGNVTLSDTYYSQYDNDQRGKIPSRVIANMQLAYTFKQGRVSVFAQNLFDSDKRVMVMNNDVSTAVIQRPRLVGAVVQLDF</sequence>
<dbReference type="InterPro" id="IPR036942">
    <property type="entry name" value="Beta-barrel_TonB_sf"/>
</dbReference>
<evidence type="ECO:0000256" key="3">
    <source>
        <dbReference type="ARBA" id="ARBA00023237"/>
    </source>
</evidence>
<evidence type="ECO:0000256" key="1">
    <source>
        <dbReference type="ARBA" id="ARBA00004442"/>
    </source>
</evidence>
<keyword evidence="2" id="KW-0472">Membrane</keyword>
<dbReference type="Gene3D" id="2.40.170.20">
    <property type="entry name" value="TonB-dependent receptor, beta-barrel domain"/>
    <property type="match status" value="1"/>
</dbReference>
<dbReference type="EMBL" id="CABEEZ010000116">
    <property type="protein sequence ID" value="VTR46496.1"/>
    <property type="molecule type" value="Genomic_DNA"/>
</dbReference>
<proteinExistence type="predicted"/>
<dbReference type="SUPFAM" id="SSF56935">
    <property type="entry name" value="Porins"/>
    <property type="match status" value="1"/>
</dbReference>
<evidence type="ECO:0000256" key="2">
    <source>
        <dbReference type="ARBA" id="ARBA00023136"/>
    </source>
</evidence>
<comment type="subcellular location">
    <subcellularLocation>
        <location evidence="1">Cell outer membrane</location>
    </subcellularLocation>
</comment>
<evidence type="ECO:0000313" key="4">
    <source>
        <dbReference type="EMBL" id="VTR46496.1"/>
    </source>
</evidence>
<accession>A0A4U9VHI3</accession>
<dbReference type="GO" id="GO:0009279">
    <property type="term" value="C:cell outer membrane"/>
    <property type="evidence" value="ECO:0007669"/>
    <property type="project" value="UniProtKB-SubCell"/>
</dbReference>